<proteinExistence type="predicted"/>
<dbReference type="InterPro" id="IPR019734">
    <property type="entry name" value="TPR_rpt"/>
</dbReference>
<dbReference type="eggNOG" id="COG2909">
    <property type="taxonomic scope" value="Bacteria"/>
</dbReference>
<dbReference type="Gene3D" id="1.25.40.10">
    <property type="entry name" value="Tetratricopeptide repeat domain"/>
    <property type="match status" value="1"/>
</dbReference>
<evidence type="ECO:0000313" key="3">
    <source>
        <dbReference type="Proteomes" id="UP000008631"/>
    </source>
</evidence>
<dbReference type="InParanoid" id="E8R555"/>
<evidence type="ECO:0000256" key="1">
    <source>
        <dbReference type="SAM" id="SignalP"/>
    </source>
</evidence>
<name>E8R555_ISOPI</name>
<dbReference type="STRING" id="575540.Isop_3246"/>
<evidence type="ECO:0000313" key="2">
    <source>
        <dbReference type="EMBL" id="ADV63808.1"/>
    </source>
</evidence>
<dbReference type="InterPro" id="IPR011990">
    <property type="entry name" value="TPR-like_helical_dom_sf"/>
</dbReference>
<evidence type="ECO:0008006" key="4">
    <source>
        <dbReference type="Google" id="ProtNLM"/>
    </source>
</evidence>
<reference key="1">
    <citation type="submission" date="2010-11" db="EMBL/GenBank/DDBJ databases">
        <title>The complete sequence of chromosome of Isophaera pallida ATCC 43644.</title>
        <authorList>
            <consortium name="US DOE Joint Genome Institute (JGI-PGF)"/>
            <person name="Lucas S."/>
            <person name="Copeland A."/>
            <person name="Lapidus A."/>
            <person name="Bruce D."/>
            <person name="Goodwin L."/>
            <person name="Pitluck S."/>
            <person name="Kyrpides N."/>
            <person name="Mavromatis K."/>
            <person name="Pagani I."/>
            <person name="Ivanova N."/>
            <person name="Saunders E."/>
            <person name="Brettin T."/>
            <person name="Detter J.C."/>
            <person name="Han C."/>
            <person name="Tapia R."/>
            <person name="Land M."/>
            <person name="Hauser L."/>
            <person name="Markowitz V."/>
            <person name="Cheng J.-F."/>
            <person name="Hugenholtz P."/>
            <person name="Woyke T."/>
            <person name="Wu D."/>
            <person name="Eisen J.A."/>
        </authorList>
    </citation>
    <scope>NUCLEOTIDE SEQUENCE</scope>
    <source>
        <strain>ATCC 43644</strain>
    </source>
</reference>
<feature type="chain" id="PRO_5003229468" description="Tetratricopeptide TPR_1 repeat-containing protein" evidence="1">
    <location>
        <begin position="31"/>
        <end position="378"/>
    </location>
</feature>
<sequence length="378" mass="40579">MSRLIEQPGWNWNPLRGVLAASLAMTLAVAGSTASGSDEAAIRRATEQAAAGQYLQAAATLAPVLDDEAASNEALEIAFDAQLAAGALNQAAITLDRLTQRHAGKPTAAIVLVRQARLQLARGEVEAASDTLKTALAQVEKTAESALEIAPVEVELGYVELTRGDLDKAEAAFKNAIRRLDDEHAKYHELNIDHDHDAFFTADGTAGLAFCRAAREDIKGAERLFKRAVARPEVSPQALLLAWRFFREGGETRQALAAQAEHRLIKLAQTLPEARRALIWVLIEQGGSDNLKKARDLGLDLIKGRRDAETLVALAMAQHASGQTAQAAELVREALASNFRDARLLEACAQVLEAAEDKATANDLRARAKSLAPRVAAK</sequence>
<gene>
    <name evidence="2" type="ordered locus">Isop_3246</name>
</gene>
<dbReference type="Proteomes" id="UP000008631">
    <property type="component" value="Chromosome"/>
</dbReference>
<dbReference type="OrthoDB" id="7298659at2"/>
<dbReference type="AlphaFoldDB" id="E8R555"/>
<dbReference type="HOGENOM" id="CLU_731114_0_0_0"/>
<dbReference type="KEGG" id="ipa:Isop_3246"/>
<protein>
    <recommendedName>
        <fullName evidence="4">Tetratricopeptide TPR_1 repeat-containing protein</fullName>
    </recommendedName>
</protein>
<dbReference type="RefSeq" id="WP_013566096.1">
    <property type="nucleotide sequence ID" value="NC_014962.1"/>
</dbReference>
<keyword evidence="1" id="KW-0732">Signal</keyword>
<organism evidence="2 3">
    <name type="scientific">Isosphaera pallida (strain ATCC 43644 / DSM 9630 / IS1B)</name>
    <dbReference type="NCBI Taxonomy" id="575540"/>
    <lineage>
        <taxon>Bacteria</taxon>
        <taxon>Pseudomonadati</taxon>
        <taxon>Planctomycetota</taxon>
        <taxon>Planctomycetia</taxon>
        <taxon>Isosphaerales</taxon>
        <taxon>Isosphaeraceae</taxon>
        <taxon>Isosphaera</taxon>
    </lineage>
</organism>
<accession>E8R555</accession>
<keyword evidence="3" id="KW-1185">Reference proteome</keyword>
<dbReference type="SMART" id="SM00028">
    <property type="entry name" value="TPR"/>
    <property type="match status" value="4"/>
</dbReference>
<reference evidence="2 3" key="2">
    <citation type="journal article" date="2011" name="Stand. Genomic Sci.">
        <title>Complete genome sequence of Isosphaera pallida type strain (IS1B).</title>
        <authorList>
            <consortium name="US DOE Joint Genome Institute (JGI-PGF)"/>
            <person name="Goker M."/>
            <person name="Cleland D."/>
            <person name="Saunders E."/>
            <person name="Lapidus A."/>
            <person name="Nolan M."/>
            <person name="Lucas S."/>
            <person name="Hammon N."/>
            <person name="Deshpande S."/>
            <person name="Cheng J.F."/>
            <person name="Tapia R."/>
            <person name="Han C."/>
            <person name="Goodwin L."/>
            <person name="Pitluck S."/>
            <person name="Liolios K."/>
            <person name="Pagani I."/>
            <person name="Ivanova N."/>
            <person name="Mavromatis K."/>
            <person name="Pati A."/>
            <person name="Chen A."/>
            <person name="Palaniappan K."/>
            <person name="Land M."/>
            <person name="Hauser L."/>
            <person name="Chang Y.J."/>
            <person name="Jeffries C.D."/>
            <person name="Detter J.C."/>
            <person name="Beck B."/>
            <person name="Woyke T."/>
            <person name="Bristow J."/>
            <person name="Eisen J.A."/>
            <person name="Markowitz V."/>
            <person name="Hugenholtz P."/>
            <person name="Kyrpides N.C."/>
            <person name="Klenk H.P."/>
        </authorList>
    </citation>
    <scope>NUCLEOTIDE SEQUENCE [LARGE SCALE GENOMIC DNA]</scope>
    <source>
        <strain evidence="3">ATCC 43644 / DSM 9630 / IS1B</strain>
    </source>
</reference>
<dbReference type="SUPFAM" id="SSF48452">
    <property type="entry name" value="TPR-like"/>
    <property type="match status" value="2"/>
</dbReference>
<feature type="signal peptide" evidence="1">
    <location>
        <begin position="1"/>
        <end position="30"/>
    </location>
</feature>
<dbReference type="EMBL" id="CP002353">
    <property type="protein sequence ID" value="ADV63808.1"/>
    <property type="molecule type" value="Genomic_DNA"/>
</dbReference>